<name>A0AAN7UGZ6_9PEZI</name>
<gene>
    <name evidence="1" type="ORF">RRF57_001530</name>
</gene>
<dbReference type="AlphaFoldDB" id="A0AAN7UGZ6"/>
<proteinExistence type="predicted"/>
<evidence type="ECO:0000313" key="1">
    <source>
        <dbReference type="EMBL" id="KAK5625814.1"/>
    </source>
</evidence>
<dbReference type="Proteomes" id="UP001305414">
    <property type="component" value="Unassembled WGS sequence"/>
</dbReference>
<keyword evidence="2" id="KW-1185">Reference proteome</keyword>
<protein>
    <submittedName>
        <fullName evidence="1">Uncharacterized protein</fullName>
    </submittedName>
</protein>
<sequence length="125" mass="13327">MESAPAQKLASTALARTSALVGPFWSTPAAPPKRIGKGFSSPSGVYCAWTSSISARSAESRALEIALRAAGRFSSRMRIWPVFGAGRFTTLIRGPASLEYGRTRRNAGATRRSVGRSGIIRTVLE</sequence>
<evidence type="ECO:0000313" key="2">
    <source>
        <dbReference type="Proteomes" id="UP001305414"/>
    </source>
</evidence>
<accession>A0AAN7UGZ6</accession>
<organism evidence="1 2">
    <name type="scientific">Xylaria bambusicola</name>
    <dbReference type="NCBI Taxonomy" id="326684"/>
    <lineage>
        <taxon>Eukaryota</taxon>
        <taxon>Fungi</taxon>
        <taxon>Dikarya</taxon>
        <taxon>Ascomycota</taxon>
        <taxon>Pezizomycotina</taxon>
        <taxon>Sordariomycetes</taxon>
        <taxon>Xylariomycetidae</taxon>
        <taxon>Xylariales</taxon>
        <taxon>Xylariaceae</taxon>
        <taxon>Xylaria</taxon>
    </lineage>
</organism>
<dbReference type="EMBL" id="JAWHQM010000002">
    <property type="protein sequence ID" value="KAK5625814.1"/>
    <property type="molecule type" value="Genomic_DNA"/>
</dbReference>
<comment type="caution">
    <text evidence="1">The sequence shown here is derived from an EMBL/GenBank/DDBJ whole genome shotgun (WGS) entry which is preliminary data.</text>
</comment>
<reference evidence="1 2" key="1">
    <citation type="submission" date="2023-10" db="EMBL/GenBank/DDBJ databases">
        <title>Draft genome sequence of Xylaria bambusicola isolate GMP-LS, the root and basal stem rot pathogen of sugarcane in Indonesia.</title>
        <authorList>
            <person name="Selvaraj P."/>
            <person name="Muralishankar V."/>
            <person name="Muruganantham S."/>
            <person name="Sp S."/>
            <person name="Haryani S."/>
            <person name="Lau K.J.X."/>
            <person name="Naqvi N.I."/>
        </authorList>
    </citation>
    <scope>NUCLEOTIDE SEQUENCE [LARGE SCALE GENOMIC DNA]</scope>
    <source>
        <strain evidence="1">GMP-LS</strain>
    </source>
</reference>